<dbReference type="Gene3D" id="3.40.720.10">
    <property type="entry name" value="Alkaline Phosphatase, subunit A"/>
    <property type="match status" value="1"/>
</dbReference>
<proteinExistence type="predicted"/>
<dbReference type="RefSeq" id="WP_220581255.1">
    <property type="nucleotide sequence ID" value="NZ_RKLT01000009.1"/>
</dbReference>
<protein>
    <recommendedName>
        <fullName evidence="1">Sulfatase N-terminal domain-containing protein</fullName>
    </recommendedName>
</protein>
<feature type="domain" description="Sulfatase N-terminal" evidence="1">
    <location>
        <begin position="122"/>
        <end position="244"/>
    </location>
</feature>
<organism evidence="2 3">
    <name type="scientific">Haloarcula nitratireducens</name>
    <dbReference type="NCBI Taxonomy" id="2487749"/>
    <lineage>
        <taxon>Archaea</taxon>
        <taxon>Methanobacteriati</taxon>
        <taxon>Methanobacteriota</taxon>
        <taxon>Stenosarchaea group</taxon>
        <taxon>Halobacteria</taxon>
        <taxon>Halobacteriales</taxon>
        <taxon>Haloarculaceae</taxon>
        <taxon>Haloarcula</taxon>
    </lineage>
</organism>
<dbReference type="EMBL" id="RKLT01000009">
    <property type="protein sequence ID" value="MBX0296662.1"/>
    <property type="molecule type" value="Genomic_DNA"/>
</dbReference>
<dbReference type="Proteomes" id="UP001430455">
    <property type="component" value="Unassembled WGS sequence"/>
</dbReference>
<evidence type="ECO:0000313" key="2">
    <source>
        <dbReference type="EMBL" id="MBX0296662.1"/>
    </source>
</evidence>
<name>A0AAW4PFY6_9EURY</name>
<accession>A0AAW4PFY6</accession>
<evidence type="ECO:0000313" key="3">
    <source>
        <dbReference type="Proteomes" id="UP001430455"/>
    </source>
</evidence>
<evidence type="ECO:0000259" key="1">
    <source>
        <dbReference type="Pfam" id="PF00884"/>
    </source>
</evidence>
<dbReference type="SUPFAM" id="SSF53649">
    <property type="entry name" value="Alkaline phosphatase-like"/>
    <property type="match status" value="1"/>
</dbReference>
<sequence>MIEYLRDIYDFAQSNPRKIPTAVKHEVNYYGRCINQEYYKKAGKRKGFDLVEKDWDTAIILDACRYDFFKNRNRLLQGSLKKEISPGSESREFIQRSFVGRDLHDTVYVTANPYTKLVEPDTFHKIFLDEAWDEQGDQAPADRVTNVAMDAHKKYPEKRIIVHYMQPHLPIIPSEQNSINDSLKGVREGYWPTGTTTMTEVRKAYAANLEYVLEYIEELIETVDGKIVVTADHGELLGERQSPIPVRGTDHFPNLYVPELIEVPWLTIREEKRRKITEEPPEDEFTVDEEATQDRLKALGYI</sequence>
<dbReference type="AlphaFoldDB" id="A0AAW4PFY6"/>
<dbReference type="InterPro" id="IPR017850">
    <property type="entry name" value="Alkaline_phosphatase_core_sf"/>
</dbReference>
<reference evidence="2 3" key="1">
    <citation type="submission" date="2021-06" db="EMBL/GenBank/DDBJ databases">
        <title>Halomicroarcula sp. a new haloarchaeum isolated from saline soil.</title>
        <authorList>
            <person name="Duran-Viseras A."/>
            <person name="Sanchez-Porro C."/>
            <person name="Ventosa A."/>
        </authorList>
    </citation>
    <scope>NUCLEOTIDE SEQUENCE [LARGE SCALE GENOMIC DNA]</scope>
    <source>
        <strain evidence="2 3">F27</strain>
    </source>
</reference>
<keyword evidence="3" id="KW-1185">Reference proteome</keyword>
<gene>
    <name evidence="2" type="ORF">EGH23_17430</name>
</gene>
<dbReference type="Pfam" id="PF00884">
    <property type="entry name" value="Sulfatase"/>
    <property type="match status" value="1"/>
</dbReference>
<dbReference type="InterPro" id="IPR000917">
    <property type="entry name" value="Sulfatase_N"/>
</dbReference>
<comment type="caution">
    <text evidence="2">The sequence shown here is derived from an EMBL/GenBank/DDBJ whole genome shotgun (WGS) entry which is preliminary data.</text>
</comment>